<dbReference type="PROSITE" id="PS51257">
    <property type="entry name" value="PROKAR_LIPOPROTEIN"/>
    <property type="match status" value="1"/>
</dbReference>
<evidence type="ECO:0000256" key="1">
    <source>
        <dbReference type="SAM" id="SignalP"/>
    </source>
</evidence>
<evidence type="ECO:0000313" key="3">
    <source>
        <dbReference type="Proteomes" id="UP000616839"/>
    </source>
</evidence>
<feature type="signal peptide" evidence="1">
    <location>
        <begin position="1"/>
        <end position="25"/>
    </location>
</feature>
<sequence>MRASRSGPTLLRLLAAILLAVVALAGCSSDAGDGAGGPTAEGTGSDADFPDITGVEITAEGAGTYRLDVTVSSPYDSPDRYADGWRVLGPDREVLGEMTLGHDHASEQPFTRTQTGVQIPEGVSTVTVEGHDTENGYGGGTAEVEVPPVP</sequence>
<keyword evidence="3" id="KW-1185">Reference proteome</keyword>
<proteinExistence type="predicted"/>
<dbReference type="RefSeq" id="WP_192144394.1">
    <property type="nucleotide sequence ID" value="NZ_JACYXZ010000005.1"/>
</dbReference>
<dbReference type="AlphaFoldDB" id="A0A927Q400"/>
<feature type="chain" id="PRO_5039541932" description="Bacterial spore germination immunoglobulin-like domain-containing protein" evidence="1">
    <location>
        <begin position="26"/>
        <end position="150"/>
    </location>
</feature>
<comment type="caution">
    <text evidence="2">The sequence shown here is derived from an EMBL/GenBank/DDBJ whole genome shotgun (WGS) entry which is preliminary data.</text>
</comment>
<dbReference type="EMBL" id="JACYXZ010000005">
    <property type="protein sequence ID" value="MBD8871051.1"/>
    <property type="molecule type" value="Genomic_DNA"/>
</dbReference>
<protein>
    <recommendedName>
        <fullName evidence="4">Bacterial spore germination immunoglobulin-like domain-containing protein</fullName>
    </recommendedName>
</protein>
<gene>
    <name evidence="2" type="ORF">IE331_15605</name>
</gene>
<evidence type="ECO:0000313" key="2">
    <source>
        <dbReference type="EMBL" id="MBD8871051.1"/>
    </source>
</evidence>
<reference evidence="2" key="1">
    <citation type="submission" date="2020-09" db="EMBL/GenBank/DDBJ databases">
        <title>Nocardioides sp. strain MJB4 16S ribosomal RNA gene Genome sequencing and assembly.</title>
        <authorList>
            <person name="Kim I."/>
        </authorList>
    </citation>
    <scope>NUCLEOTIDE SEQUENCE</scope>
    <source>
        <strain evidence="2">MJB4</strain>
    </source>
</reference>
<organism evidence="2 3">
    <name type="scientific">Nocardioides donggukensis</name>
    <dbReference type="NCBI Taxonomy" id="2774019"/>
    <lineage>
        <taxon>Bacteria</taxon>
        <taxon>Bacillati</taxon>
        <taxon>Actinomycetota</taxon>
        <taxon>Actinomycetes</taxon>
        <taxon>Propionibacteriales</taxon>
        <taxon>Nocardioidaceae</taxon>
        <taxon>Nocardioides</taxon>
    </lineage>
</organism>
<accession>A0A927Q400</accession>
<keyword evidence="1" id="KW-0732">Signal</keyword>
<name>A0A927Q400_9ACTN</name>
<evidence type="ECO:0008006" key="4">
    <source>
        <dbReference type="Google" id="ProtNLM"/>
    </source>
</evidence>
<dbReference type="Proteomes" id="UP000616839">
    <property type="component" value="Unassembled WGS sequence"/>
</dbReference>